<protein>
    <submittedName>
        <fullName evidence="6">DUF4982 domain-containing protein</fullName>
    </submittedName>
</protein>
<dbReference type="InterPro" id="IPR040605">
    <property type="entry name" value="Glyco_hydro2_dom5"/>
</dbReference>
<name>A0ABY9XXM5_9FLAO</name>
<evidence type="ECO:0000259" key="4">
    <source>
        <dbReference type="Pfam" id="PF16355"/>
    </source>
</evidence>
<evidence type="ECO:0000313" key="6">
    <source>
        <dbReference type="EMBL" id="WNH10608.1"/>
    </source>
</evidence>
<gene>
    <name evidence="6" type="ORF">RHP51_08160</name>
</gene>
<keyword evidence="3" id="KW-0326">Glycosidase</keyword>
<proteinExistence type="inferred from homology"/>
<evidence type="ECO:0000256" key="3">
    <source>
        <dbReference type="ARBA" id="ARBA00023295"/>
    </source>
</evidence>
<dbReference type="EMBL" id="CP134537">
    <property type="protein sequence ID" value="WNH10608.1"/>
    <property type="molecule type" value="Genomic_DNA"/>
</dbReference>
<dbReference type="PANTHER" id="PTHR42732:SF1">
    <property type="entry name" value="BETA-MANNOSIDASE"/>
    <property type="match status" value="1"/>
</dbReference>
<sequence>MANQEDGISRGFYSGLVDFSGVIKPRGYFRQSLWSDKPMIYIGTYISNRWNNNKLSIDALPSWNYRDNQIIKVVCYTNAFKARLELNGEVVGEEKNYNSDTGIISWDIPYKSGKLEAIGLNNDNKEVSRYTITSSKRPYALKAKTETNLINRDKGVAQIMVEVVDENGIPVMLSDNEITCSISGPGKVLGLEAGNNRDMVDYTDNKQRVFQGKIAIYIQAVGKTVPYKC</sequence>
<evidence type="ECO:0000313" key="7">
    <source>
        <dbReference type="Proteomes" id="UP001302806"/>
    </source>
</evidence>
<dbReference type="RefSeq" id="WP_415866858.1">
    <property type="nucleotide sequence ID" value="NZ_CP134537.1"/>
</dbReference>
<dbReference type="Pfam" id="PF18565">
    <property type="entry name" value="Glyco_hydro2_C5"/>
    <property type="match status" value="1"/>
</dbReference>
<dbReference type="Proteomes" id="UP001302806">
    <property type="component" value="Chromosome"/>
</dbReference>
<feature type="domain" description="Glycoside hydrolase family 2" evidence="5">
    <location>
        <begin position="146"/>
        <end position="223"/>
    </location>
</feature>
<evidence type="ECO:0000259" key="5">
    <source>
        <dbReference type="Pfam" id="PF18565"/>
    </source>
</evidence>
<dbReference type="Pfam" id="PF16355">
    <property type="entry name" value="DUF4982"/>
    <property type="match status" value="1"/>
</dbReference>
<dbReference type="InterPro" id="IPR051913">
    <property type="entry name" value="GH2_Domain-Containing"/>
</dbReference>
<evidence type="ECO:0000256" key="1">
    <source>
        <dbReference type="ARBA" id="ARBA00007401"/>
    </source>
</evidence>
<feature type="domain" description="DUF4982" evidence="4">
    <location>
        <begin position="69"/>
        <end position="127"/>
    </location>
</feature>
<reference evidence="6 7" key="1">
    <citation type="submission" date="2023-09" db="EMBL/GenBank/DDBJ databases">
        <title>Thalassobella suaedae gen. nov., sp. nov., a marine bacterium of the family Flavobacteriaceae isolated from a halophyte Suaeda japonica.</title>
        <authorList>
            <person name="Lee S.Y."/>
            <person name="Hwang C.Y."/>
        </authorList>
    </citation>
    <scope>NUCLEOTIDE SEQUENCE [LARGE SCALE GENOMIC DNA]</scope>
    <source>
        <strain evidence="6 7">HL-DH14</strain>
    </source>
</reference>
<accession>A0ABY9XXM5</accession>
<keyword evidence="2" id="KW-0378">Hydrolase</keyword>
<comment type="similarity">
    <text evidence="1">Belongs to the glycosyl hydrolase 2 family.</text>
</comment>
<dbReference type="InterPro" id="IPR013783">
    <property type="entry name" value="Ig-like_fold"/>
</dbReference>
<dbReference type="PANTHER" id="PTHR42732">
    <property type="entry name" value="BETA-GALACTOSIDASE"/>
    <property type="match status" value="1"/>
</dbReference>
<dbReference type="Gene3D" id="2.60.40.10">
    <property type="entry name" value="Immunoglobulins"/>
    <property type="match status" value="2"/>
</dbReference>
<organism evidence="6 7">
    <name type="scientific">Thalassobellus suaedae</name>
    <dbReference type="NCBI Taxonomy" id="3074124"/>
    <lineage>
        <taxon>Bacteria</taxon>
        <taxon>Pseudomonadati</taxon>
        <taxon>Bacteroidota</taxon>
        <taxon>Flavobacteriia</taxon>
        <taxon>Flavobacteriales</taxon>
        <taxon>Flavobacteriaceae</taxon>
        <taxon>Thalassobellus</taxon>
    </lineage>
</organism>
<dbReference type="InterPro" id="IPR032311">
    <property type="entry name" value="DUF4982"/>
</dbReference>
<evidence type="ECO:0000256" key="2">
    <source>
        <dbReference type="ARBA" id="ARBA00022801"/>
    </source>
</evidence>